<accession>A0AAW5VBK4</accession>
<evidence type="ECO:0008006" key="3">
    <source>
        <dbReference type="Google" id="ProtNLM"/>
    </source>
</evidence>
<proteinExistence type="predicted"/>
<protein>
    <recommendedName>
        <fullName evidence="3">DUF695 domain-containing protein</fullName>
    </recommendedName>
</protein>
<dbReference type="Proteomes" id="UP001209694">
    <property type="component" value="Unassembled WGS sequence"/>
</dbReference>
<name>A0AAW5VBK4_9LEPT</name>
<gene>
    <name evidence="1" type="ORF">ND810_18535</name>
</gene>
<dbReference type="RefSeq" id="WP_265394618.1">
    <property type="nucleotide sequence ID" value="NZ_JAMQQD010000011.1"/>
</dbReference>
<comment type="caution">
    <text evidence="1">The sequence shown here is derived from an EMBL/GenBank/DDBJ whole genome shotgun (WGS) entry which is preliminary data.</text>
</comment>
<evidence type="ECO:0000313" key="2">
    <source>
        <dbReference type="Proteomes" id="UP001209694"/>
    </source>
</evidence>
<dbReference type="AlphaFoldDB" id="A0AAW5VBK4"/>
<dbReference type="EMBL" id="JAMQQD010000011">
    <property type="protein sequence ID" value="MCW7517171.1"/>
    <property type="molecule type" value="Genomic_DNA"/>
</dbReference>
<organism evidence="1 2">
    <name type="scientific">Leptospira levettii</name>
    <dbReference type="NCBI Taxonomy" id="2023178"/>
    <lineage>
        <taxon>Bacteria</taxon>
        <taxon>Pseudomonadati</taxon>
        <taxon>Spirochaetota</taxon>
        <taxon>Spirochaetia</taxon>
        <taxon>Leptospirales</taxon>
        <taxon>Leptospiraceae</taxon>
        <taxon>Leptospira</taxon>
    </lineage>
</organism>
<sequence length="162" mass="19594">MILNNPLEFDYDITNDDEPELYTYTFDLRILEEQSNIYSDLVWESVKKALNNFAPEKLPNFVIFCGDNFYDGLPISFQIGILGDIEKNLHKSFLREFEKNEAFVNFEIDTPEYLVAKYRFFNQKVYVYNNWEEQPYNDYNLDRLVIPRYLFNEDWMNFHGIE</sequence>
<reference evidence="1" key="1">
    <citation type="submission" date="2022-06" db="EMBL/GenBank/DDBJ databases">
        <title>Leptospira isolates from biofilms formed at urban environments.</title>
        <authorList>
            <person name="Ribeiro P.S."/>
            <person name="Sousa T."/>
            <person name="Carvalho N."/>
            <person name="Aburjaile F."/>
            <person name="Neves F."/>
            <person name="Oliveira D."/>
            <person name="Blanco L."/>
            <person name="Lima J."/>
            <person name="Costa F."/>
            <person name="Brenig B."/>
            <person name="Soares S."/>
            <person name="Ramos R."/>
            <person name="Goes-Neto A."/>
            <person name="Matiuzzi M."/>
            <person name="Azevedo V."/>
            <person name="Ristow P."/>
        </authorList>
    </citation>
    <scope>NUCLEOTIDE SEQUENCE</scope>
    <source>
        <strain evidence="1">VSF7</strain>
    </source>
</reference>
<evidence type="ECO:0000313" key="1">
    <source>
        <dbReference type="EMBL" id="MCW7517171.1"/>
    </source>
</evidence>